<dbReference type="Gene3D" id="1.10.287.130">
    <property type="match status" value="1"/>
</dbReference>
<evidence type="ECO:0000256" key="1">
    <source>
        <dbReference type="ARBA" id="ARBA00000085"/>
    </source>
</evidence>
<dbReference type="GO" id="GO:0000155">
    <property type="term" value="F:phosphorelay sensor kinase activity"/>
    <property type="evidence" value="ECO:0007669"/>
    <property type="project" value="InterPro"/>
</dbReference>
<dbReference type="SUPFAM" id="SSF47384">
    <property type="entry name" value="Homodimeric domain of signal transducing histidine kinase"/>
    <property type="match status" value="1"/>
</dbReference>
<keyword evidence="5" id="KW-0418">Kinase</keyword>
<dbReference type="InterPro" id="IPR013656">
    <property type="entry name" value="PAS_4"/>
</dbReference>
<dbReference type="CDD" id="cd00082">
    <property type="entry name" value="HisKA"/>
    <property type="match status" value="1"/>
</dbReference>
<keyword evidence="9" id="KW-1185">Reference proteome</keyword>
<gene>
    <name evidence="8" type="ORF">EZ428_20210</name>
</gene>
<feature type="domain" description="PAS" evidence="6">
    <location>
        <begin position="372"/>
        <end position="448"/>
    </location>
</feature>
<dbReference type="InterPro" id="IPR013655">
    <property type="entry name" value="PAS_fold_3"/>
</dbReference>
<dbReference type="CDD" id="cd00130">
    <property type="entry name" value="PAS"/>
    <property type="match status" value="4"/>
</dbReference>
<reference evidence="8 9" key="1">
    <citation type="submission" date="2019-02" db="EMBL/GenBank/DDBJ databases">
        <title>Pedobacter sp. RP-1-13 sp. nov., isolated from Arctic soil.</title>
        <authorList>
            <person name="Dahal R.H."/>
        </authorList>
    </citation>
    <scope>NUCLEOTIDE SEQUENCE [LARGE SCALE GENOMIC DNA]</scope>
    <source>
        <strain evidence="8 9">RP-1-13</strain>
    </source>
</reference>
<accession>A0A4R0MMS7</accession>
<feature type="domain" description="PAC" evidence="7">
    <location>
        <begin position="200"/>
        <end position="251"/>
    </location>
</feature>
<evidence type="ECO:0000256" key="2">
    <source>
        <dbReference type="ARBA" id="ARBA00012438"/>
    </source>
</evidence>
<evidence type="ECO:0000256" key="5">
    <source>
        <dbReference type="ARBA" id="ARBA00022777"/>
    </source>
</evidence>
<protein>
    <recommendedName>
        <fullName evidence="2">histidine kinase</fullName>
        <ecNumber evidence="2">2.7.13.3</ecNumber>
    </recommendedName>
</protein>
<dbReference type="PANTHER" id="PTHR43304:SF1">
    <property type="entry name" value="PAC DOMAIN-CONTAINING PROTEIN"/>
    <property type="match status" value="1"/>
</dbReference>
<dbReference type="PANTHER" id="PTHR43304">
    <property type="entry name" value="PHYTOCHROME-LIKE PROTEIN CPH1"/>
    <property type="match status" value="1"/>
</dbReference>
<evidence type="ECO:0000313" key="8">
    <source>
        <dbReference type="EMBL" id="TCC88049.1"/>
    </source>
</evidence>
<organism evidence="8 9">
    <name type="scientific">Pedobacter frigiditerrae</name>
    <dbReference type="NCBI Taxonomy" id="2530452"/>
    <lineage>
        <taxon>Bacteria</taxon>
        <taxon>Pseudomonadati</taxon>
        <taxon>Bacteroidota</taxon>
        <taxon>Sphingobacteriia</taxon>
        <taxon>Sphingobacteriales</taxon>
        <taxon>Sphingobacteriaceae</taxon>
        <taxon>Pedobacter</taxon>
    </lineage>
</organism>
<comment type="catalytic activity">
    <reaction evidence="1">
        <text>ATP + protein L-histidine = ADP + protein N-phospho-L-histidine.</text>
        <dbReference type="EC" id="2.7.13.3"/>
    </reaction>
</comment>
<evidence type="ECO:0000256" key="4">
    <source>
        <dbReference type="ARBA" id="ARBA00022679"/>
    </source>
</evidence>
<dbReference type="Proteomes" id="UP000292884">
    <property type="component" value="Unassembled WGS sequence"/>
</dbReference>
<dbReference type="InterPro" id="IPR035965">
    <property type="entry name" value="PAS-like_dom_sf"/>
</dbReference>
<dbReference type="Pfam" id="PF08447">
    <property type="entry name" value="PAS_3"/>
    <property type="match status" value="2"/>
</dbReference>
<dbReference type="PROSITE" id="PS50112">
    <property type="entry name" value="PAS"/>
    <property type="match status" value="3"/>
</dbReference>
<dbReference type="Gene3D" id="3.30.450.20">
    <property type="entry name" value="PAS domain"/>
    <property type="match status" value="4"/>
</dbReference>
<dbReference type="SUPFAM" id="SSF55785">
    <property type="entry name" value="PYP-like sensor domain (PAS domain)"/>
    <property type="match status" value="4"/>
</dbReference>
<sequence>MKNTDLYSLFELSPVPMWVFDVGSLHFLDVNLAAIGEYGYSREEFLSMNINDIRPHEDKQKVANIVKENLASGLFYKNVFRHLTKGKKIIWVQVASNQITFEGRVARVVLAMNVTEKIAAQQELLATQNRFKALVQDGSDMITIIDADFKYKYVSPASERVFGVAPEFFIGKRAFDFIHRDDIERVGKEAAEIWKHKTIQLSPYRYKDVAGGWLWVETRATNLYDDPAVEGIVCTSKDITERINAELEVAKNVERFNVVSKATSDVIWDCNLLEGTIFWNKAVKGILKYPDAERTTLTWWKQLIHPQDRDRVIKRLDLHIEKGIARWTDEYRFLCGDGTYKNIFDRGFLMLDELGKAYRMIGAMQDITSRKKEEEWSKLLESVVINTSDGVLITDASNNPSIIYVNQAMVLMSGYTKAELIGNAPDMLHGHDSNQEELLKLKAAVNVKKAVKVELVNYTKTGQSYHVSLSLSPVFGEDGVLIRWISIQRDVTERYNYVQQIEQQNKKLKEISWMQSHLVRAPLARIMSIVELLAASDLSEEQKELLAVLNASSKELDDIVREIANNT</sequence>
<feature type="domain" description="PAS" evidence="6">
    <location>
        <begin position="127"/>
        <end position="197"/>
    </location>
</feature>
<dbReference type="EMBL" id="SJSK01000006">
    <property type="protein sequence ID" value="TCC88049.1"/>
    <property type="molecule type" value="Genomic_DNA"/>
</dbReference>
<evidence type="ECO:0000259" key="7">
    <source>
        <dbReference type="PROSITE" id="PS50113"/>
    </source>
</evidence>
<dbReference type="RefSeq" id="WP_131555013.1">
    <property type="nucleotide sequence ID" value="NZ_SJSK01000006.1"/>
</dbReference>
<dbReference type="PROSITE" id="PS50113">
    <property type="entry name" value="PAC"/>
    <property type="match status" value="3"/>
</dbReference>
<comment type="caution">
    <text evidence="8">The sequence shown here is derived from an EMBL/GenBank/DDBJ whole genome shotgun (WGS) entry which is preliminary data.</text>
</comment>
<keyword evidence="4" id="KW-0808">Transferase</keyword>
<dbReference type="Pfam" id="PF13426">
    <property type="entry name" value="PAS_9"/>
    <property type="match status" value="1"/>
</dbReference>
<feature type="domain" description="PAS" evidence="6">
    <location>
        <begin position="2"/>
        <end position="73"/>
    </location>
</feature>
<name>A0A4R0MMS7_9SPHI</name>
<feature type="domain" description="PAC" evidence="7">
    <location>
        <begin position="327"/>
        <end position="379"/>
    </location>
</feature>
<dbReference type="SMART" id="SM00091">
    <property type="entry name" value="PAS"/>
    <property type="match status" value="4"/>
</dbReference>
<dbReference type="InterPro" id="IPR000014">
    <property type="entry name" value="PAS"/>
</dbReference>
<keyword evidence="3" id="KW-0597">Phosphoprotein</keyword>
<dbReference type="InterPro" id="IPR052162">
    <property type="entry name" value="Sensor_kinase/Photoreceptor"/>
</dbReference>
<evidence type="ECO:0000313" key="9">
    <source>
        <dbReference type="Proteomes" id="UP000292884"/>
    </source>
</evidence>
<evidence type="ECO:0000259" key="6">
    <source>
        <dbReference type="PROSITE" id="PS50112"/>
    </source>
</evidence>
<dbReference type="SMART" id="SM00086">
    <property type="entry name" value="PAC"/>
    <property type="match status" value="4"/>
</dbReference>
<evidence type="ECO:0000256" key="3">
    <source>
        <dbReference type="ARBA" id="ARBA00022553"/>
    </source>
</evidence>
<dbReference type="NCBIfam" id="TIGR00229">
    <property type="entry name" value="sensory_box"/>
    <property type="match status" value="4"/>
</dbReference>
<dbReference type="InterPro" id="IPR003661">
    <property type="entry name" value="HisK_dim/P_dom"/>
</dbReference>
<dbReference type="AlphaFoldDB" id="A0A4R0MMS7"/>
<dbReference type="InterPro" id="IPR036097">
    <property type="entry name" value="HisK_dim/P_sf"/>
</dbReference>
<proteinExistence type="predicted"/>
<dbReference type="InterPro" id="IPR000700">
    <property type="entry name" value="PAS-assoc_C"/>
</dbReference>
<feature type="domain" description="PAC" evidence="7">
    <location>
        <begin position="449"/>
        <end position="503"/>
    </location>
</feature>
<dbReference type="EC" id="2.7.13.3" evidence="2"/>
<dbReference type="OrthoDB" id="6231665at2"/>
<dbReference type="Pfam" id="PF08448">
    <property type="entry name" value="PAS_4"/>
    <property type="match status" value="1"/>
</dbReference>
<dbReference type="InterPro" id="IPR001610">
    <property type="entry name" value="PAC"/>
</dbReference>